<dbReference type="Gene3D" id="2.60.40.10">
    <property type="entry name" value="Immunoglobulins"/>
    <property type="match status" value="4"/>
</dbReference>
<keyword evidence="3" id="KW-0472">Membrane</keyword>
<dbReference type="CDD" id="cd00063">
    <property type="entry name" value="FN3"/>
    <property type="match status" value="3"/>
</dbReference>
<feature type="domain" description="Fibronectin type-III" evidence="5">
    <location>
        <begin position="413"/>
        <end position="507"/>
    </location>
</feature>
<feature type="domain" description="Ig-like" evidence="4">
    <location>
        <begin position="103"/>
        <end position="201"/>
    </location>
</feature>
<evidence type="ECO:0000259" key="5">
    <source>
        <dbReference type="PROSITE" id="PS50853"/>
    </source>
</evidence>
<dbReference type="Pfam" id="PF13927">
    <property type="entry name" value="Ig_3"/>
    <property type="match status" value="1"/>
</dbReference>
<reference evidence="6 7" key="1">
    <citation type="submission" date="2022-05" db="EMBL/GenBank/DDBJ databases">
        <authorList>
            <consortium name="Genoscope - CEA"/>
            <person name="William W."/>
        </authorList>
    </citation>
    <scope>NUCLEOTIDE SEQUENCE [LARGE SCALE GENOMIC DNA]</scope>
</reference>
<dbReference type="SUPFAM" id="SSF48726">
    <property type="entry name" value="Immunoglobulin"/>
    <property type="match status" value="1"/>
</dbReference>
<feature type="non-terminal residue" evidence="6">
    <location>
        <position position="1"/>
    </location>
</feature>
<dbReference type="InterPro" id="IPR036116">
    <property type="entry name" value="FN3_sf"/>
</dbReference>
<feature type="domain" description="Fibronectin type-III" evidence="5">
    <location>
        <begin position="206"/>
        <end position="307"/>
    </location>
</feature>
<sequence length="708" mass="77699">GPSAPPVNVSARSLSSTSILVQWGEVPDTDKNGIILSYTVNYKATPEGNPQLNQIVNASTREVTLTGLIKNTEYKIEVFANTSKGGGMKSEPFTVQTDEDIVPEVTTDGAAQQFVVVGNEIQLTCHYNTSPPVSEVSWEKDGIVISTNGSVKNGSRGGITHFNDSTVQLTIVSSISSDSGDYICVINRIDNSSATASVIIQVVPSPPQNVEVIAKTSRVVNISWTPGFNGNSDILNYTVDISTDNQTFSNAACQGLSRSGCVVSSSVTNASLVGLHPGRTYYIRVFATNDVSSSTASSVITTTTDEEATTTGFPQNYCRNSILMTSHYPDLEKVPSSLNEGRIISNVDGFLKTKDITLKREKISSEWRLFSKMNFTTYHSSCYRIETRTSKNSDELRAIEKAYVVVTNTPSAAPLLSNVTALNSTSVLVEWERVPKESRNGIITKYTIYYRDELKKAEGTMVFKRPNETAIINGLRQQAEYSFWIVAATSKGNSPLSNAIKATTDAVPTILPPADDAIGAKQVSVKFVNRHALSNGSPVTYFRMIVITLPKGAESGNPAHEKYQNVTRVYDDQMDGEPYITAEFEREESRTTFTVGDGKYYSRSGITDAKRKRRAIPSDIKNLNGKLKENTEYAVFQRSFDQDENYENEGFIQFTTKKENDPESPSKSSTATIVAVVVVLVILLIVVVGIIVWRLRSPRNGMFWFIPI</sequence>
<proteinExistence type="predicted"/>
<dbReference type="SMART" id="SM00060">
    <property type="entry name" value="FN3"/>
    <property type="match status" value="3"/>
</dbReference>
<dbReference type="PANTHER" id="PTHR44170:SF6">
    <property type="entry name" value="CONTACTIN"/>
    <property type="match status" value="1"/>
</dbReference>
<evidence type="ECO:0000256" key="1">
    <source>
        <dbReference type="ARBA" id="ARBA00022737"/>
    </source>
</evidence>
<dbReference type="SUPFAM" id="SSF49265">
    <property type="entry name" value="Fibronectin type III"/>
    <property type="match status" value="2"/>
</dbReference>
<protein>
    <submittedName>
        <fullName evidence="6">Uncharacterized protein</fullName>
    </submittedName>
</protein>
<evidence type="ECO:0000313" key="7">
    <source>
        <dbReference type="Proteomes" id="UP001159427"/>
    </source>
</evidence>
<dbReference type="CDD" id="cd00096">
    <property type="entry name" value="Ig"/>
    <property type="match status" value="1"/>
</dbReference>
<dbReference type="PANTHER" id="PTHR44170">
    <property type="entry name" value="PROTEIN SIDEKICK"/>
    <property type="match status" value="1"/>
</dbReference>
<feature type="domain" description="Fibronectin type-III" evidence="5">
    <location>
        <begin position="5"/>
        <end position="100"/>
    </location>
</feature>
<gene>
    <name evidence="6" type="ORF">PEVE_00040647</name>
</gene>
<keyword evidence="1" id="KW-0677">Repeat</keyword>
<evidence type="ECO:0000259" key="4">
    <source>
        <dbReference type="PROSITE" id="PS50835"/>
    </source>
</evidence>
<dbReference type="EMBL" id="CALNXI010000749">
    <property type="protein sequence ID" value="CAH3043649.1"/>
    <property type="molecule type" value="Genomic_DNA"/>
</dbReference>
<dbReference type="InterPro" id="IPR003599">
    <property type="entry name" value="Ig_sub"/>
</dbReference>
<dbReference type="SMART" id="SM00409">
    <property type="entry name" value="IG"/>
    <property type="match status" value="1"/>
</dbReference>
<dbReference type="PROSITE" id="PS50835">
    <property type="entry name" value="IG_LIKE"/>
    <property type="match status" value="1"/>
</dbReference>
<organism evidence="6 7">
    <name type="scientific">Porites evermanni</name>
    <dbReference type="NCBI Taxonomy" id="104178"/>
    <lineage>
        <taxon>Eukaryota</taxon>
        <taxon>Metazoa</taxon>
        <taxon>Cnidaria</taxon>
        <taxon>Anthozoa</taxon>
        <taxon>Hexacorallia</taxon>
        <taxon>Scleractinia</taxon>
        <taxon>Fungiina</taxon>
        <taxon>Poritidae</taxon>
        <taxon>Porites</taxon>
    </lineage>
</organism>
<comment type="caution">
    <text evidence="6">The sequence shown here is derived from an EMBL/GenBank/DDBJ whole genome shotgun (WGS) entry which is preliminary data.</text>
</comment>
<dbReference type="InterPro" id="IPR036179">
    <property type="entry name" value="Ig-like_dom_sf"/>
</dbReference>
<accession>A0ABN8N5T9</accession>
<keyword evidence="3" id="KW-1133">Transmembrane helix</keyword>
<evidence type="ECO:0000256" key="2">
    <source>
        <dbReference type="ARBA" id="ARBA00023157"/>
    </source>
</evidence>
<feature type="transmembrane region" description="Helical" evidence="3">
    <location>
        <begin position="671"/>
        <end position="693"/>
    </location>
</feature>
<keyword evidence="3" id="KW-0812">Transmembrane</keyword>
<dbReference type="InterPro" id="IPR007110">
    <property type="entry name" value="Ig-like_dom"/>
</dbReference>
<keyword evidence="7" id="KW-1185">Reference proteome</keyword>
<evidence type="ECO:0000313" key="6">
    <source>
        <dbReference type="EMBL" id="CAH3043649.1"/>
    </source>
</evidence>
<dbReference type="Pfam" id="PF00041">
    <property type="entry name" value="fn3"/>
    <property type="match status" value="3"/>
</dbReference>
<evidence type="ECO:0000256" key="3">
    <source>
        <dbReference type="SAM" id="Phobius"/>
    </source>
</evidence>
<dbReference type="PROSITE" id="PS50853">
    <property type="entry name" value="FN3"/>
    <property type="match status" value="3"/>
</dbReference>
<keyword evidence="2" id="KW-1015">Disulfide bond</keyword>
<dbReference type="Proteomes" id="UP001159427">
    <property type="component" value="Unassembled WGS sequence"/>
</dbReference>
<dbReference type="InterPro" id="IPR003961">
    <property type="entry name" value="FN3_dom"/>
</dbReference>
<name>A0ABN8N5T9_9CNID</name>
<dbReference type="InterPro" id="IPR013783">
    <property type="entry name" value="Ig-like_fold"/>
</dbReference>